<evidence type="ECO:0000313" key="2">
    <source>
        <dbReference type="Proteomes" id="UP001589610"/>
    </source>
</evidence>
<comment type="caution">
    <text evidence="1">The sequence shown here is derived from an EMBL/GenBank/DDBJ whole genome shotgun (WGS) entry which is preliminary data.</text>
</comment>
<accession>A0ABV5TQ55</accession>
<organism evidence="1 2">
    <name type="scientific">Streptosporangium vulgare</name>
    <dbReference type="NCBI Taxonomy" id="46190"/>
    <lineage>
        <taxon>Bacteria</taxon>
        <taxon>Bacillati</taxon>
        <taxon>Actinomycetota</taxon>
        <taxon>Actinomycetes</taxon>
        <taxon>Streptosporangiales</taxon>
        <taxon>Streptosporangiaceae</taxon>
        <taxon>Streptosporangium</taxon>
    </lineage>
</organism>
<keyword evidence="2" id="KW-1185">Reference proteome</keyword>
<reference evidence="1 2" key="1">
    <citation type="submission" date="2024-09" db="EMBL/GenBank/DDBJ databases">
        <authorList>
            <person name="Sun Q."/>
            <person name="Mori K."/>
        </authorList>
    </citation>
    <scope>NUCLEOTIDE SEQUENCE [LARGE SCALE GENOMIC DNA]</scope>
    <source>
        <strain evidence="1 2">JCM 3028</strain>
    </source>
</reference>
<dbReference type="Proteomes" id="UP001589610">
    <property type="component" value="Unassembled WGS sequence"/>
</dbReference>
<dbReference type="EMBL" id="JBHMBS010000031">
    <property type="protein sequence ID" value="MFB9681263.1"/>
    <property type="molecule type" value="Genomic_DNA"/>
</dbReference>
<proteinExistence type="predicted"/>
<gene>
    <name evidence="1" type="ORF">ACFFRH_37785</name>
</gene>
<protein>
    <submittedName>
        <fullName evidence="1">Uncharacterized protein</fullName>
    </submittedName>
</protein>
<dbReference type="RefSeq" id="WP_344747707.1">
    <property type="nucleotide sequence ID" value="NZ_BAAAWW010000136.1"/>
</dbReference>
<evidence type="ECO:0000313" key="1">
    <source>
        <dbReference type="EMBL" id="MFB9681263.1"/>
    </source>
</evidence>
<name>A0ABV5TQ55_9ACTN</name>
<sequence length="137" mass="14647">MPDDLRQRYANALSRSMSPQTGFAEHVDAILAVRDEELETARAAVLEYENTITWFTTCKGCAATLDSAYAETVRAEKAEEALNGAQEALARVTALARSLAATNPEMADLIAETIVNMPGECAPGAALALLDPPPEPR</sequence>